<dbReference type="EMBL" id="MUJZ01037911">
    <property type="protein sequence ID" value="OTF76346.1"/>
    <property type="molecule type" value="Genomic_DNA"/>
</dbReference>
<keyword evidence="2" id="KW-1185">Reference proteome</keyword>
<evidence type="ECO:0000313" key="2">
    <source>
        <dbReference type="Proteomes" id="UP000194236"/>
    </source>
</evidence>
<protein>
    <submittedName>
        <fullName evidence="1">Uncharacterized protein</fullName>
    </submittedName>
</protein>
<organism evidence="1 2">
    <name type="scientific">Euroglyphus maynei</name>
    <name type="common">Mayne's house dust mite</name>
    <dbReference type="NCBI Taxonomy" id="6958"/>
    <lineage>
        <taxon>Eukaryota</taxon>
        <taxon>Metazoa</taxon>
        <taxon>Ecdysozoa</taxon>
        <taxon>Arthropoda</taxon>
        <taxon>Chelicerata</taxon>
        <taxon>Arachnida</taxon>
        <taxon>Acari</taxon>
        <taxon>Acariformes</taxon>
        <taxon>Sarcoptiformes</taxon>
        <taxon>Astigmata</taxon>
        <taxon>Psoroptidia</taxon>
        <taxon>Analgoidea</taxon>
        <taxon>Pyroglyphidae</taxon>
        <taxon>Pyroglyphinae</taxon>
        <taxon>Euroglyphus</taxon>
    </lineage>
</organism>
<sequence length="202" mass="24475">NENSKQFKFHHVYRGYYFGYNDHYYRTNRLYNRFEDKFLYESPMEKIFDENKIHLNLVDIIPSAMMNKYTQLNVNQRFNKFYEFDQIHSAFFLTLMNKTSLCFIAMDQQKSINYWLEDNLIHETMDFIIPPPKLIDQDIDDFVISNRPGNLEYFVWRNHRATDKSSIGIARLRSQSHSEDEAWKYLKNNLAFQDICIDEKEG</sequence>
<proteinExistence type="predicted"/>
<feature type="non-terminal residue" evidence="1">
    <location>
        <position position="1"/>
    </location>
</feature>
<gene>
    <name evidence="1" type="ORF">BLA29_009590</name>
</gene>
<feature type="non-terminal residue" evidence="1">
    <location>
        <position position="202"/>
    </location>
</feature>
<dbReference type="AlphaFoldDB" id="A0A1Y3B9V1"/>
<comment type="caution">
    <text evidence="1">The sequence shown here is derived from an EMBL/GenBank/DDBJ whole genome shotgun (WGS) entry which is preliminary data.</text>
</comment>
<name>A0A1Y3B9V1_EURMA</name>
<dbReference type="OrthoDB" id="10461510at2759"/>
<evidence type="ECO:0000313" key="1">
    <source>
        <dbReference type="EMBL" id="OTF76346.1"/>
    </source>
</evidence>
<dbReference type="Proteomes" id="UP000194236">
    <property type="component" value="Unassembled WGS sequence"/>
</dbReference>
<reference evidence="1 2" key="1">
    <citation type="submission" date="2017-03" db="EMBL/GenBank/DDBJ databases">
        <title>Genome Survey of Euroglyphus maynei.</title>
        <authorList>
            <person name="Arlian L.G."/>
            <person name="Morgan M.S."/>
            <person name="Rider S.D."/>
        </authorList>
    </citation>
    <scope>NUCLEOTIDE SEQUENCE [LARGE SCALE GENOMIC DNA]</scope>
    <source>
        <strain evidence="1">Arlian Lab</strain>
        <tissue evidence="1">Whole body</tissue>
    </source>
</reference>
<accession>A0A1Y3B9V1</accession>